<comment type="caution">
    <text evidence="8">The sequence shown here is derived from an EMBL/GenBank/DDBJ whole genome shotgun (WGS) entry which is preliminary data.</text>
</comment>
<comment type="subcellular location">
    <subcellularLocation>
        <location evidence="1">Cell projection</location>
        <location evidence="1">Cilium</location>
    </subcellularLocation>
    <subcellularLocation>
        <location evidence="2">Cytoplasm</location>
    </subcellularLocation>
</comment>
<sequence length="1450" mass="147834">MIRHADRSPGIRLSCAAILIWWTSLACANAASDIVIEAADGTPLETGTVRVWGDTEWNQTVVPAGLSGIRQVDLGRTSALALKSDGTVVVWGSNSSGIFTPPAGLQDVTAISAGGTHCVALKADGTVVAWGYNSDGQTTVPPGLTGVQAISAGHNHTLALKTDGTVVAWGNNRFSKSVIPTGLSGVRAVAAGYDHSVALKTDGTLVGWGDTSGSQASFPAGTTGIQAIAADDHTMAIRSDGSVAAWGNDVYYKVTVPPSLDRFIAVDAGETHSLALRQDGTLSTWGGTVSNQPALVNPLRGIRSIAAGGECNAAVVNSEVVFSNQALGTTSPLRTFVIRNTGDQPLDLTGFNVSGPDAADFAVNVSGMTSPVPPGGQTSFAVSFTCHATPGSGDTRTALLKIANNDPLEGSFEIALTGTRGYADITVEQTPGVPLETAKVMAWGRNTDGQTSIPLSPNTGIKAIAAGTQHSMALTTGGRAIGWGYNLHNRSTPPTAGLSGVKAIASGGGHNLLLKNDSSLVAWGDPSTLGDIPVDLGPLAFVSTGSDGTAVVKSNGTVAVWGYYGTGGAPVPVGLSGVKEVAAGYSHVLALKTDGTVVAWGQNYSGELNVPAGLTGVQAVAAGLGHSVALRSDGTIVAWGYNGRGQTSIPAGLTGIKAIAAIGYQTFAVTNDGRILRWGSNPVEPLVMPEDLKGVRAIAPGDYHMVALVDSAVDFGSQLLGTTSPLKTFTIRNTGVANLVLTGVSATGGNASDFQVTPSGIPGTLAPGAEATVSVTFTPGATGIRYSTLRVQSNDPDEANFDLALSGSALPELGVFAGSGTDPANELSDNSGIRSFANSVVAESSTELTFTLVNSGYGLLTNIAPTLSGTHATDFSIVSPPATTLLPGASTSVIVRFSATSAGARNAILSLTSSDDDESPFEINLQGTGTTPEIVVEHGSGTELTIGNVRSWGVNLYGQFPPTTGLHTVKAVAAGANHTVVIKSDETVAAWGDNSYGQRTIPAGLTAVKGIAAGERHTVALKTNGTVVAWGDNQYGQSTVSAAATSVRAIVAGSYHTVALKEDGTVVAWGDNQYGQRTVPGGLTSVTGIAAGGRHTVAVRSNGTVTAWGDNTQGQRTIPAGLTGVQAVAAGVLHTVALKTDGTVVAWGSNSNGQTTVPAGLTGVKAIASRGNRTVALKADGTIVQWGESTGSLPDSLSGGRAISAGGSHNLALTEATLSMGNQLIGTSSAPRTFTIRNTGTADLNVATIALSGGNTADFALNAGTLPATVPIGGQISFTAALQPMAAGTRQTTLRVESNDRDESVFDVVLSGVGITPLENWRLTHFGTISNTGSAGDSFDFDRDGLVNLVEYSFGSHPKSGSPAEHRPQVLMGPEGFTLTYRRPAGGAAGIAYAIEQSSDSLSNWQPAMQGTHYIETLTPQEDGAETVSLVFDDENETTRAKFLRVVVTR</sequence>
<dbReference type="PANTHER" id="PTHR45982:SF1">
    <property type="entry name" value="REGULATOR OF CHROMOSOME CONDENSATION"/>
    <property type="match status" value="1"/>
</dbReference>
<dbReference type="InterPro" id="IPR018247">
    <property type="entry name" value="EF_Hand_1_Ca_BS"/>
</dbReference>
<dbReference type="InterPro" id="IPR053879">
    <property type="entry name" value="HYDIN_VesB_CFA65-like_Ig"/>
</dbReference>
<name>A0ABU9ARK5_9BACT</name>
<keyword evidence="5" id="KW-0966">Cell projection</keyword>
<dbReference type="PROSITE" id="PS51257">
    <property type="entry name" value="PROKAR_LIPOPROTEIN"/>
    <property type="match status" value="1"/>
</dbReference>
<evidence type="ECO:0000259" key="7">
    <source>
        <dbReference type="Pfam" id="PF22544"/>
    </source>
</evidence>
<feature type="signal peptide" evidence="6">
    <location>
        <begin position="1"/>
        <end position="28"/>
    </location>
</feature>
<keyword evidence="3" id="KW-0963">Cytoplasm</keyword>
<feature type="chain" id="PRO_5045649013" evidence="6">
    <location>
        <begin position="29"/>
        <end position="1450"/>
    </location>
</feature>
<gene>
    <name evidence="8" type="ORF">WKV53_07505</name>
</gene>
<dbReference type="Gene3D" id="2.60.40.10">
    <property type="entry name" value="Immunoglobulins"/>
    <property type="match status" value="2"/>
</dbReference>
<evidence type="ECO:0000256" key="3">
    <source>
        <dbReference type="ARBA" id="ARBA00022490"/>
    </source>
</evidence>
<dbReference type="SUPFAM" id="SSF50985">
    <property type="entry name" value="RCC1/BLIP-II"/>
    <property type="match status" value="3"/>
</dbReference>
<proteinExistence type="predicted"/>
<keyword evidence="6" id="KW-0732">Signal</keyword>
<evidence type="ECO:0000256" key="1">
    <source>
        <dbReference type="ARBA" id="ARBA00004138"/>
    </source>
</evidence>
<dbReference type="PANTHER" id="PTHR45982">
    <property type="entry name" value="REGULATOR OF CHROMOSOME CONDENSATION"/>
    <property type="match status" value="1"/>
</dbReference>
<evidence type="ECO:0000256" key="4">
    <source>
        <dbReference type="ARBA" id="ARBA00023069"/>
    </source>
</evidence>
<evidence type="ECO:0000313" key="8">
    <source>
        <dbReference type="EMBL" id="MEK7950335.1"/>
    </source>
</evidence>
<dbReference type="PROSITE" id="PS00626">
    <property type="entry name" value="RCC1_2"/>
    <property type="match status" value="8"/>
</dbReference>
<protein>
    <submittedName>
        <fullName evidence="8">Choice-of-anchor D domain-containing protein</fullName>
    </submittedName>
</protein>
<dbReference type="InterPro" id="IPR013783">
    <property type="entry name" value="Ig-like_fold"/>
</dbReference>
<dbReference type="Pfam" id="PF13540">
    <property type="entry name" value="RCC1_2"/>
    <property type="match status" value="12"/>
</dbReference>
<keyword evidence="4" id="KW-0969">Cilium</keyword>
<dbReference type="EMBL" id="JBBUKT010000002">
    <property type="protein sequence ID" value="MEK7950335.1"/>
    <property type="molecule type" value="Genomic_DNA"/>
</dbReference>
<dbReference type="InterPro" id="IPR009091">
    <property type="entry name" value="RCC1/BLIP-II"/>
</dbReference>
<dbReference type="Gene3D" id="2.130.10.30">
    <property type="entry name" value="Regulator of chromosome condensation 1/beta-lactamase-inhibitor protein II"/>
    <property type="match status" value="6"/>
</dbReference>
<evidence type="ECO:0000256" key="5">
    <source>
        <dbReference type="ARBA" id="ARBA00023273"/>
    </source>
</evidence>
<accession>A0ABU9ARK5</accession>
<reference evidence="8 9" key="1">
    <citation type="submission" date="2024-04" db="EMBL/GenBank/DDBJ databases">
        <title>Luteolibacter sp. isolated from soil.</title>
        <authorList>
            <person name="An J."/>
        </authorList>
    </citation>
    <scope>NUCLEOTIDE SEQUENCE [LARGE SCALE GENOMIC DNA]</scope>
    <source>
        <strain evidence="8 9">Y139</strain>
    </source>
</reference>
<dbReference type="NCBIfam" id="NF012200">
    <property type="entry name" value="choice_anch_D"/>
    <property type="match status" value="4"/>
</dbReference>
<dbReference type="PROSITE" id="PS00018">
    <property type="entry name" value="EF_HAND_1"/>
    <property type="match status" value="1"/>
</dbReference>
<dbReference type="Pfam" id="PF22544">
    <property type="entry name" value="HYDIN_VesB_CFA65-like_Ig"/>
    <property type="match status" value="1"/>
</dbReference>
<evidence type="ECO:0000256" key="2">
    <source>
        <dbReference type="ARBA" id="ARBA00004496"/>
    </source>
</evidence>
<evidence type="ECO:0000256" key="6">
    <source>
        <dbReference type="SAM" id="SignalP"/>
    </source>
</evidence>
<evidence type="ECO:0000313" key="9">
    <source>
        <dbReference type="Proteomes" id="UP001371305"/>
    </source>
</evidence>
<dbReference type="PROSITE" id="PS50012">
    <property type="entry name" value="RCC1_3"/>
    <property type="match status" value="14"/>
</dbReference>
<dbReference type="Proteomes" id="UP001371305">
    <property type="component" value="Unassembled WGS sequence"/>
</dbReference>
<dbReference type="RefSeq" id="WP_341403824.1">
    <property type="nucleotide sequence ID" value="NZ_JBBUKT010000002.1"/>
</dbReference>
<organism evidence="8 9">
    <name type="scientific">Luteolibacter soli</name>
    <dbReference type="NCBI Taxonomy" id="3135280"/>
    <lineage>
        <taxon>Bacteria</taxon>
        <taxon>Pseudomonadati</taxon>
        <taxon>Verrucomicrobiota</taxon>
        <taxon>Verrucomicrobiia</taxon>
        <taxon>Verrucomicrobiales</taxon>
        <taxon>Verrucomicrobiaceae</taxon>
        <taxon>Luteolibacter</taxon>
    </lineage>
</organism>
<feature type="domain" description="HYDIN/VesB/CFA65-like Ig-like" evidence="7">
    <location>
        <begin position="711"/>
        <end position="800"/>
    </location>
</feature>
<dbReference type="InterPro" id="IPR051553">
    <property type="entry name" value="Ran_GTPase-activating"/>
</dbReference>
<keyword evidence="9" id="KW-1185">Reference proteome</keyword>
<dbReference type="InterPro" id="IPR000408">
    <property type="entry name" value="Reg_chr_condens"/>
</dbReference>